<dbReference type="EMBL" id="CP025583">
    <property type="protein sequence ID" value="AUM75083.1"/>
    <property type="molecule type" value="Genomic_DNA"/>
</dbReference>
<organism evidence="2 3">
    <name type="scientific">Paracoccus jeotgali</name>
    <dbReference type="NCBI Taxonomy" id="2065379"/>
    <lineage>
        <taxon>Bacteria</taxon>
        <taxon>Pseudomonadati</taxon>
        <taxon>Pseudomonadota</taxon>
        <taxon>Alphaproteobacteria</taxon>
        <taxon>Rhodobacterales</taxon>
        <taxon>Paracoccaceae</taxon>
        <taxon>Paracoccus</taxon>
    </lineage>
</organism>
<dbReference type="OrthoDB" id="7875342at2"/>
<evidence type="ECO:0000313" key="3">
    <source>
        <dbReference type="Proteomes" id="UP000234882"/>
    </source>
</evidence>
<evidence type="ECO:0000313" key="2">
    <source>
        <dbReference type="EMBL" id="AUM75083.1"/>
    </source>
</evidence>
<proteinExistence type="predicted"/>
<accession>A0A2K9MHI5</accession>
<protein>
    <submittedName>
        <fullName evidence="2">Transcriptional regulator</fullName>
    </submittedName>
</protein>
<dbReference type="InterPro" id="IPR041649">
    <property type="entry name" value="NepR"/>
</dbReference>
<gene>
    <name evidence="2" type="ORF">CYR75_13020</name>
</gene>
<keyword evidence="3" id="KW-1185">Reference proteome</keyword>
<feature type="domain" description="Anti-sigma factor NepR" evidence="1">
    <location>
        <begin position="15"/>
        <end position="48"/>
    </location>
</feature>
<reference evidence="3" key="1">
    <citation type="submission" date="2017-12" db="EMBL/GenBank/DDBJ databases">
        <title>Genomic analysis of Paracoccus sp. CBA4604.</title>
        <authorList>
            <person name="Roh S.W."/>
            <person name="Kim J.Y."/>
            <person name="Kim J.S."/>
        </authorList>
    </citation>
    <scope>NUCLEOTIDE SEQUENCE [LARGE SCALE GENOMIC DNA]</scope>
    <source>
        <strain evidence="3">CBA4604</strain>
    </source>
</reference>
<dbReference type="KEGG" id="paru:CYR75_13020"/>
<evidence type="ECO:0000259" key="1">
    <source>
        <dbReference type="Pfam" id="PF18557"/>
    </source>
</evidence>
<name>A0A2K9MHI5_9RHOB</name>
<dbReference type="AlphaFoldDB" id="A0A2K9MHI5"/>
<sequence>MTNKRDERKKAALDKQIDQNLRRVYEEDVSAEIPDRFLALLEKLREQE</sequence>
<dbReference type="RefSeq" id="WP_101500428.1">
    <property type="nucleotide sequence ID" value="NZ_CP025583.1"/>
</dbReference>
<dbReference type="Pfam" id="PF18557">
    <property type="entry name" value="NepR"/>
    <property type="match status" value="1"/>
</dbReference>
<dbReference type="Proteomes" id="UP000234882">
    <property type="component" value="Chromosome"/>
</dbReference>